<organism evidence="1">
    <name type="scientific">Streptomyces sp. R28</name>
    <dbReference type="NCBI Taxonomy" id="3238628"/>
    <lineage>
        <taxon>Bacteria</taxon>
        <taxon>Bacillati</taxon>
        <taxon>Actinomycetota</taxon>
        <taxon>Actinomycetes</taxon>
        <taxon>Kitasatosporales</taxon>
        <taxon>Streptomycetaceae</taxon>
        <taxon>Streptomyces</taxon>
    </lineage>
</organism>
<gene>
    <name evidence="1" type="ORF">AB5J49_18005</name>
</gene>
<name>A0AB39PXB6_9ACTN</name>
<evidence type="ECO:0000313" key="1">
    <source>
        <dbReference type="EMBL" id="XDQ35079.1"/>
    </source>
</evidence>
<dbReference type="AlphaFoldDB" id="A0AB39PXB6"/>
<proteinExistence type="predicted"/>
<dbReference type="EMBL" id="CP163439">
    <property type="protein sequence ID" value="XDQ35079.1"/>
    <property type="molecule type" value="Genomic_DNA"/>
</dbReference>
<sequence>MPLTELTATSRVTVFPLESLTLAYTTQSTDQRDLGDIGLVTVVDEHSEGDELWLLARELGGRTADQDQARWILTQASRARMVNTYASLPNATWTAYIRRRLELDALFANHDVLLTGRIALSDPRAVSAGEKTAQRGKP</sequence>
<reference evidence="1" key="1">
    <citation type="submission" date="2024-07" db="EMBL/GenBank/DDBJ databases">
        <authorList>
            <person name="Yu S.T."/>
        </authorList>
    </citation>
    <scope>NUCLEOTIDE SEQUENCE</scope>
    <source>
        <strain evidence="1">R28</strain>
    </source>
</reference>
<dbReference type="RefSeq" id="WP_369169652.1">
    <property type="nucleotide sequence ID" value="NZ_CP163439.1"/>
</dbReference>
<protein>
    <submittedName>
        <fullName evidence="1">Uncharacterized protein</fullName>
    </submittedName>
</protein>
<accession>A0AB39PXB6</accession>